<keyword evidence="2" id="KW-1185">Reference proteome</keyword>
<dbReference type="EMBL" id="MG765279">
    <property type="protein sequence ID" value="AUV60163.1"/>
    <property type="molecule type" value="Genomic_DNA"/>
</dbReference>
<organism evidence="1 2">
    <name type="scientific">Lactobacillus phage Semele</name>
    <dbReference type="NCBI Taxonomy" id="2079433"/>
    <lineage>
        <taxon>Viruses</taxon>
        <taxon>Duplodnaviria</taxon>
        <taxon>Heunggongvirae</taxon>
        <taxon>Uroviricota</taxon>
        <taxon>Caudoviricetes</taxon>
        <taxon>Herelleviridae</taxon>
        <taxon>Harbinvirus</taxon>
        <taxon>Harbinvirus semele</taxon>
    </lineage>
</organism>
<dbReference type="GeneID" id="54988944"/>
<dbReference type="KEGG" id="vg:54988944"/>
<proteinExistence type="predicted"/>
<evidence type="ECO:0000313" key="2">
    <source>
        <dbReference type="Proteomes" id="UP000240377"/>
    </source>
</evidence>
<sequence length="152" mass="17518">MKYSEAKKQIKALSSKYDIDMGDGDFNLVYKGRFVSHTYVIGRCRYTVVCDEAVFSKLPFSNKVYMILSELAMTPLDERVGEDKYYIHVFKGHNGYLNIFKDMVTLDDKAVFSSKVEANGCKTKFLNSEISQLKQRNDIPLDWKKVTLEEAD</sequence>
<reference evidence="1" key="1">
    <citation type="submission" date="2018-01" db="EMBL/GenBank/DDBJ databases">
        <title>Lactobacillus phages that infect wine-derived L. plantarum strains.</title>
        <authorList>
            <person name="Kyrkou I."/>
            <person name="Hestbjerg Hansen L."/>
        </authorList>
    </citation>
    <scope>NUCLEOTIDE SEQUENCE [LARGE SCALE GENOMIC DNA]</scope>
</reference>
<dbReference type="Proteomes" id="UP000240377">
    <property type="component" value="Segment"/>
</dbReference>
<name>A0A2K9VD55_9CAUD</name>
<accession>A0A2K9VD55</accession>
<evidence type="ECO:0000313" key="1">
    <source>
        <dbReference type="EMBL" id="AUV60163.1"/>
    </source>
</evidence>
<dbReference type="RefSeq" id="YP_009798482.1">
    <property type="nucleotide sequence ID" value="NC_047926.1"/>
</dbReference>
<protein>
    <submittedName>
        <fullName evidence="1">Uncharacterized protein</fullName>
    </submittedName>
</protein>